<accession>A0A9W9W0X8</accession>
<feature type="domain" description="NACHT" evidence="3">
    <location>
        <begin position="225"/>
        <end position="369"/>
    </location>
</feature>
<evidence type="ECO:0000256" key="1">
    <source>
        <dbReference type="ARBA" id="ARBA00022737"/>
    </source>
</evidence>
<dbReference type="InterPro" id="IPR007111">
    <property type="entry name" value="NACHT_NTPase"/>
</dbReference>
<dbReference type="EMBL" id="JAPZBU010000006">
    <property type="protein sequence ID" value="KAJ5396668.1"/>
    <property type="molecule type" value="Genomic_DNA"/>
</dbReference>
<reference evidence="4" key="2">
    <citation type="journal article" date="2023" name="IMA Fungus">
        <title>Comparative genomic study of the Penicillium genus elucidates a diverse pangenome and 15 lateral gene transfer events.</title>
        <authorList>
            <person name="Petersen C."/>
            <person name="Sorensen T."/>
            <person name="Nielsen M.R."/>
            <person name="Sondergaard T.E."/>
            <person name="Sorensen J.L."/>
            <person name="Fitzpatrick D.A."/>
            <person name="Frisvad J.C."/>
            <person name="Nielsen K.L."/>
        </authorList>
    </citation>
    <scope>NUCLEOTIDE SEQUENCE</scope>
    <source>
        <strain evidence="4">IBT 29677</strain>
    </source>
</reference>
<dbReference type="Pfam" id="PF22939">
    <property type="entry name" value="WHD_GPIID"/>
    <property type="match status" value="1"/>
</dbReference>
<name>A0A9W9W0X8_9EURO</name>
<dbReference type="PANTHER" id="PTHR10039:SF16">
    <property type="entry name" value="GPI INOSITOL-DEACYLASE"/>
    <property type="match status" value="1"/>
</dbReference>
<protein>
    <recommendedName>
        <fullName evidence="3">NACHT domain-containing protein</fullName>
    </recommendedName>
</protein>
<dbReference type="SUPFAM" id="SSF52540">
    <property type="entry name" value="P-loop containing nucleoside triphosphate hydrolases"/>
    <property type="match status" value="1"/>
</dbReference>
<reference evidence="4" key="1">
    <citation type="submission" date="2022-12" db="EMBL/GenBank/DDBJ databases">
        <authorList>
            <person name="Petersen C."/>
        </authorList>
    </citation>
    <scope>NUCLEOTIDE SEQUENCE</scope>
    <source>
        <strain evidence="4">IBT 29677</strain>
    </source>
</reference>
<dbReference type="InterPro" id="IPR056884">
    <property type="entry name" value="NPHP3-like_N"/>
</dbReference>
<dbReference type="Gene3D" id="3.40.50.300">
    <property type="entry name" value="P-loop containing nucleotide triphosphate hydrolases"/>
    <property type="match status" value="1"/>
</dbReference>
<feature type="region of interest" description="Disordered" evidence="2">
    <location>
        <begin position="602"/>
        <end position="629"/>
    </location>
</feature>
<comment type="caution">
    <text evidence="4">The sequence shown here is derived from an EMBL/GenBank/DDBJ whole genome shotgun (WGS) entry which is preliminary data.</text>
</comment>
<dbReference type="PROSITE" id="PS50837">
    <property type="entry name" value="NACHT"/>
    <property type="match status" value="1"/>
</dbReference>
<sequence>MSDPLSFASSIVGSLSLGVQVTDSLKTFYSVNRSRDPNLAKLVLEFADIRDVLRSFQESVEVQDTSSLFGAYTEELYREGIDNITPRWQTLIEELHLECQQIDLDSITESKDRIQLSGNSVAYAFRESTLEKIENMVGELRELILSVLDVLQVKNDSRMEAQLSNFKSFLERTNSSQVSSVIRTWLMAPDASIDHNAVYAKHQPQTGLWFTGGNHFAKWLVQRNSFLWLNGFPGSGKSVLCSTAIQHTFLRRKDRDRVGFSFFYFNFNDKSKQDDHSMLRALLLQLSGQIQDGEQVLEQLYKSHNPGNPTVEALLNSLFNLLSQFRDSYILLDGLDESPRDDKRKGVLRAIQVIRQWYLPSVHLLVTCRDELDIRRSLDPSPDQDLSIAHSDMNRDIEVFVSHQLENNPKSQWFKERHGEIQTKLTANARGMFIHAKLQLREISRAMTRNQLDKCLYSLPCGLDETYARILCGIDEKDVQDVRKVLSLLCFAAGHLTSNELIDAFLGPDQLSQLDNEGRSSYLDDIVEMCGGLVVVSMTEDDDGHPRSVVHMAHFSVQDYLQSDRILQGETARFAIPKNDAMMSEIVYEASHKIVTSTPSHIHLKDPEKDSGYASESRPTTMTVSSEAVLQDETDSHAVVNTDESKHSYNEDIESLASDNDDIDSQASDETTNEGMTGKALIRMFLTEEPNFRLLCEKAMADMDTQRFVENMRRLLKSFHKNLSAEADAEVEKTVARLLRSRRGRNRMSQQIATHIQEEREDIPESNRADLQIPLENKNRIERWLGHEYTELDDQAPDSDSDDDIEIDEFPHISELKAFLRKAVSFQVLLKEFMLLFFPTELRNVLLSIPKEDIWVSQEQDLSLTNRFKTWVEGKTHVRWNWWPLESGKRMLLNGESRIFWYCTCGARQWEEISIEQSELIYTDEDLHVRINPPGMDHGLVVTANLARLLRINLIKEAPSRSGELR</sequence>
<evidence type="ECO:0000259" key="3">
    <source>
        <dbReference type="PROSITE" id="PS50837"/>
    </source>
</evidence>
<feature type="region of interest" description="Disordered" evidence="2">
    <location>
        <begin position="655"/>
        <end position="674"/>
    </location>
</feature>
<dbReference type="Pfam" id="PF24883">
    <property type="entry name" value="NPHP3_N"/>
    <property type="match status" value="1"/>
</dbReference>
<proteinExistence type="predicted"/>
<organism evidence="4 5">
    <name type="scientific">Penicillium cosmopolitanum</name>
    <dbReference type="NCBI Taxonomy" id="1131564"/>
    <lineage>
        <taxon>Eukaryota</taxon>
        <taxon>Fungi</taxon>
        <taxon>Dikarya</taxon>
        <taxon>Ascomycota</taxon>
        <taxon>Pezizomycotina</taxon>
        <taxon>Eurotiomycetes</taxon>
        <taxon>Eurotiomycetidae</taxon>
        <taxon>Eurotiales</taxon>
        <taxon>Aspergillaceae</taxon>
        <taxon>Penicillium</taxon>
    </lineage>
</organism>
<dbReference type="OrthoDB" id="443402at2759"/>
<feature type="compositionally biased region" description="Polar residues" evidence="2">
    <location>
        <begin position="617"/>
        <end position="628"/>
    </location>
</feature>
<keyword evidence="1" id="KW-0677">Repeat</keyword>
<dbReference type="RefSeq" id="XP_056488720.1">
    <property type="nucleotide sequence ID" value="XM_056629418.1"/>
</dbReference>
<dbReference type="GeneID" id="81368398"/>
<gene>
    <name evidence="4" type="ORF">N7509_004781</name>
</gene>
<dbReference type="AlphaFoldDB" id="A0A9W9W0X8"/>
<dbReference type="InterPro" id="IPR027417">
    <property type="entry name" value="P-loop_NTPase"/>
</dbReference>
<dbReference type="PANTHER" id="PTHR10039">
    <property type="entry name" value="AMELOGENIN"/>
    <property type="match status" value="1"/>
</dbReference>
<evidence type="ECO:0000313" key="4">
    <source>
        <dbReference type="EMBL" id="KAJ5396668.1"/>
    </source>
</evidence>
<evidence type="ECO:0000256" key="2">
    <source>
        <dbReference type="SAM" id="MobiDB-lite"/>
    </source>
</evidence>
<dbReference type="Proteomes" id="UP001147747">
    <property type="component" value="Unassembled WGS sequence"/>
</dbReference>
<feature type="compositionally biased region" description="Polar residues" evidence="2">
    <location>
        <begin position="665"/>
        <end position="674"/>
    </location>
</feature>
<evidence type="ECO:0000313" key="5">
    <source>
        <dbReference type="Proteomes" id="UP001147747"/>
    </source>
</evidence>
<feature type="compositionally biased region" description="Acidic residues" evidence="2">
    <location>
        <begin position="655"/>
        <end position="664"/>
    </location>
</feature>
<keyword evidence="5" id="KW-1185">Reference proteome</keyword>
<dbReference type="InterPro" id="IPR054471">
    <property type="entry name" value="GPIID_WHD"/>
</dbReference>